<evidence type="ECO:0000256" key="8">
    <source>
        <dbReference type="ARBA" id="ARBA00022842"/>
    </source>
</evidence>
<dbReference type="InterPro" id="IPR052038">
    <property type="entry name" value="Type-VII_TA_antitoxin"/>
</dbReference>
<dbReference type="Gene3D" id="3.30.460.10">
    <property type="entry name" value="Beta Polymerase, domain 2"/>
    <property type="match status" value="1"/>
</dbReference>
<keyword evidence="2" id="KW-1277">Toxin-antitoxin system</keyword>
<sequence length="109" mass="12247">MSTLVFPDSEALAAVCRRHHIRRLSLFGSELSGSARPDSDIDLLVEFEPDREPGLLGMARIETELSELLGGRTIDLRTAGDLSRYFREEVVREAEIQYAALTMRYAFAT</sequence>
<evidence type="ECO:0000256" key="3">
    <source>
        <dbReference type="ARBA" id="ARBA00022679"/>
    </source>
</evidence>
<dbReference type="Pfam" id="PF01909">
    <property type="entry name" value="NTP_transf_2"/>
    <property type="match status" value="1"/>
</dbReference>
<dbReference type="InterPro" id="IPR043519">
    <property type="entry name" value="NT_sf"/>
</dbReference>
<dbReference type="OrthoDB" id="559450at2"/>
<dbReference type="AlphaFoldDB" id="A0A2U1STP0"/>
<comment type="similarity">
    <text evidence="9">Belongs to the MntA antitoxin family.</text>
</comment>
<gene>
    <name evidence="11" type="ORF">C5689_05905</name>
</gene>
<dbReference type="PANTHER" id="PTHR33571:SF12">
    <property type="entry name" value="BSL3053 PROTEIN"/>
    <property type="match status" value="1"/>
</dbReference>
<dbReference type="Proteomes" id="UP000245137">
    <property type="component" value="Unassembled WGS sequence"/>
</dbReference>
<name>A0A2U1STP0_METSR</name>
<dbReference type="PANTHER" id="PTHR33571">
    <property type="entry name" value="SSL8005 PROTEIN"/>
    <property type="match status" value="1"/>
</dbReference>
<evidence type="ECO:0000256" key="7">
    <source>
        <dbReference type="ARBA" id="ARBA00022840"/>
    </source>
</evidence>
<comment type="cofactor">
    <cofactor evidence="1">
        <name>Mg(2+)</name>
        <dbReference type="ChEBI" id="CHEBI:18420"/>
    </cofactor>
</comment>
<dbReference type="SUPFAM" id="SSF81301">
    <property type="entry name" value="Nucleotidyltransferase"/>
    <property type="match status" value="1"/>
</dbReference>
<keyword evidence="5" id="KW-0479">Metal-binding</keyword>
<evidence type="ECO:0000256" key="9">
    <source>
        <dbReference type="ARBA" id="ARBA00038276"/>
    </source>
</evidence>
<reference evidence="11 12" key="1">
    <citation type="journal article" date="2018" name="Appl. Microbiol. Biotechnol.">
        <title>Co-cultivation of the strictly anaerobic methanogen Methanosarcina barkeri with aerobic methanotrophs in an oxygen-limited membrane bioreactor.</title>
        <authorList>
            <person name="In 't Zandt M.H."/>
            <person name="van den Bosch T.J.M."/>
            <person name="Rijkers R."/>
            <person name="van Kessel M.A.H.J."/>
            <person name="Jetten M.S.M."/>
            <person name="Welte C.U."/>
        </authorList>
    </citation>
    <scope>NUCLEOTIDE SEQUENCE [LARGE SCALE GENOMIC DNA]</scope>
    <source>
        <strain evidence="11 12">DSM 17706</strain>
    </source>
</reference>
<dbReference type="EMBL" id="PUIV01000005">
    <property type="protein sequence ID" value="PWB94972.1"/>
    <property type="molecule type" value="Genomic_DNA"/>
</dbReference>
<evidence type="ECO:0000313" key="11">
    <source>
        <dbReference type="EMBL" id="PWB94972.1"/>
    </source>
</evidence>
<dbReference type="GO" id="GO:0005524">
    <property type="term" value="F:ATP binding"/>
    <property type="evidence" value="ECO:0007669"/>
    <property type="project" value="UniProtKB-KW"/>
</dbReference>
<dbReference type="GO" id="GO:0046872">
    <property type="term" value="F:metal ion binding"/>
    <property type="evidence" value="ECO:0007669"/>
    <property type="project" value="UniProtKB-KW"/>
</dbReference>
<keyword evidence="4" id="KW-0548">Nucleotidyltransferase</keyword>
<comment type="caution">
    <text evidence="11">The sequence shown here is derived from an EMBL/GenBank/DDBJ whole genome shotgun (WGS) entry which is preliminary data.</text>
</comment>
<evidence type="ECO:0000256" key="2">
    <source>
        <dbReference type="ARBA" id="ARBA00022649"/>
    </source>
</evidence>
<keyword evidence="3 11" id="KW-0808">Transferase</keyword>
<keyword evidence="7" id="KW-0067">ATP-binding</keyword>
<dbReference type="RefSeq" id="WP_108916340.1">
    <property type="nucleotide sequence ID" value="NZ_BGJY01000005.1"/>
</dbReference>
<evidence type="ECO:0000313" key="12">
    <source>
        <dbReference type="Proteomes" id="UP000245137"/>
    </source>
</evidence>
<evidence type="ECO:0000256" key="4">
    <source>
        <dbReference type="ARBA" id="ARBA00022695"/>
    </source>
</evidence>
<proteinExistence type="inferred from homology"/>
<keyword evidence="8" id="KW-0460">Magnesium</keyword>
<accession>A0A2U1STP0</accession>
<evidence type="ECO:0000256" key="6">
    <source>
        <dbReference type="ARBA" id="ARBA00022741"/>
    </source>
</evidence>
<dbReference type="GO" id="GO:0016779">
    <property type="term" value="F:nucleotidyltransferase activity"/>
    <property type="evidence" value="ECO:0007669"/>
    <property type="project" value="UniProtKB-KW"/>
</dbReference>
<organism evidence="11 12">
    <name type="scientific">Methylosinus sporium</name>
    <dbReference type="NCBI Taxonomy" id="428"/>
    <lineage>
        <taxon>Bacteria</taxon>
        <taxon>Pseudomonadati</taxon>
        <taxon>Pseudomonadota</taxon>
        <taxon>Alphaproteobacteria</taxon>
        <taxon>Hyphomicrobiales</taxon>
        <taxon>Methylocystaceae</taxon>
        <taxon>Methylosinus</taxon>
    </lineage>
</organism>
<keyword evidence="12" id="KW-1185">Reference proteome</keyword>
<feature type="domain" description="Polymerase nucleotidyl transferase" evidence="10">
    <location>
        <begin position="11"/>
        <end position="93"/>
    </location>
</feature>
<protein>
    <submittedName>
        <fullName evidence="11">Nucleotidyltransferase</fullName>
    </submittedName>
</protein>
<evidence type="ECO:0000256" key="5">
    <source>
        <dbReference type="ARBA" id="ARBA00022723"/>
    </source>
</evidence>
<keyword evidence="6" id="KW-0547">Nucleotide-binding</keyword>
<evidence type="ECO:0000259" key="10">
    <source>
        <dbReference type="Pfam" id="PF01909"/>
    </source>
</evidence>
<evidence type="ECO:0000256" key="1">
    <source>
        <dbReference type="ARBA" id="ARBA00001946"/>
    </source>
</evidence>
<dbReference type="InterPro" id="IPR002934">
    <property type="entry name" value="Polymerase_NTP_transf_dom"/>
</dbReference>
<dbReference type="CDD" id="cd05403">
    <property type="entry name" value="NT_KNTase_like"/>
    <property type="match status" value="1"/>
</dbReference>